<organism evidence="1 2">
    <name type="scientific">Glomerella acutata</name>
    <name type="common">Colletotrichum acutatum</name>
    <dbReference type="NCBI Taxonomy" id="27357"/>
    <lineage>
        <taxon>Eukaryota</taxon>
        <taxon>Fungi</taxon>
        <taxon>Dikarya</taxon>
        <taxon>Ascomycota</taxon>
        <taxon>Pezizomycotina</taxon>
        <taxon>Sordariomycetes</taxon>
        <taxon>Hypocreomycetidae</taxon>
        <taxon>Glomerellales</taxon>
        <taxon>Glomerellaceae</taxon>
        <taxon>Colletotrichum</taxon>
        <taxon>Colletotrichum acutatum species complex</taxon>
    </lineage>
</organism>
<dbReference type="AlphaFoldDB" id="A0AAD8UBD9"/>
<gene>
    <name evidence="1" type="ORF">BDZ83DRAFT_22886</name>
</gene>
<sequence length="203" mass="23087">MFLYPPEVFLFDVVGLGVWRRFPFLAFPFSFLTQLLSVLSVRLSIFLSSARLCVAFQYAFTTRSVSTMSFRVFRFVFNLLTSHGAKKEKQNLVHWISGRRSTSCDCLSSAFLFGLGRRLYFSLFLGLRNRVTRDSTRATRYSAGSQGSDVRLADAQLLVVPRSMTVVQDSQLELFEYATKCKGCAGVRRAADLLRATWRVEGR</sequence>
<name>A0AAD8UBD9_GLOAC</name>
<dbReference type="GeneID" id="85385694"/>
<comment type="caution">
    <text evidence="1">The sequence shown here is derived from an EMBL/GenBank/DDBJ whole genome shotgun (WGS) entry which is preliminary data.</text>
</comment>
<accession>A0AAD8UBD9</accession>
<evidence type="ECO:0000313" key="2">
    <source>
        <dbReference type="Proteomes" id="UP001244207"/>
    </source>
</evidence>
<dbReference type="EMBL" id="JAHMHS010000105">
    <property type="protein sequence ID" value="KAK1718032.1"/>
    <property type="molecule type" value="Genomic_DNA"/>
</dbReference>
<evidence type="ECO:0000313" key="1">
    <source>
        <dbReference type="EMBL" id="KAK1718032.1"/>
    </source>
</evidence>
<dbReference type="RefSeq" id="XP_060361032.1">
    <property type="nucleotide sequence ID" value="XM_060501795.1"/>
</dbReference>
<proteinExistence type="predicted"/>
<dbReference type="Proteomes" id="UP001244207">
    <property type="component" value="Unassembled WGS sequence"/>
</dbReference>
<protein>
    <submittedName>
        <fullName evidence="1">Uncharacterized protein</fullName>
    </submittedName>
</protein>
<keyword evidence="2" id="KW-1185">Reference proteome</keyword>
<reference evidence="1" key="1">
    <citation type="submission" date="2021-12" db="EMBL/GenBank/DDBJ databases">
        <title>Comparative genomics, transcriptomics and evolutionary studies reveal genomic signatures of adaptation to plant cell wall in hemibiotrophic fungi.</title>
        <authorList>
            <consortium name="DOE Joint Genome Institute"/>
            <person name="Baroncelli R."/>
            <person name="Diaz J.F."/>
            <person name="Benocci T."/>
            <person name="Peng M."/>
            <person name="Battaglia E."/>
            <person name="Haridas S."/>
            <person name="Andreopoulos W."/>
            <person name="Labutti K."/>
            <person name="Pangilinan J."/>
            <person name="Floch G.L."/>
            <person name="Makela M.R."/>
            <person name="Henrissat B."/>
            <person name="Grigoriev I.V."/>
            <person name="Crouch J.A."/>
            <person name="De Vries R.P."/>
            <person name="Sukno S.A."/>
            <person name="Thon M.R."/>
        </authorList>
    </citation>
    <scope>NUCLEOTIDE SEQUENCE</scope>
    <source>
        <strain evidence="1">CBS 112980</strain>
    </source>
</reference>